<sequence length="456" mass="51424">MEIELTKGARFNLSKETPDLKKVAIGLGWQVSKNGQNYDIDASVFMLGADGKVSHEKYFVFYNNLKSLDGSLRHSGDNRTGEGNGDDETIYVDFAKVDQRIQEIVFVVTIHEGQEKNQNFSQIKNAFIKIYNQETKSSLARYNLREAFSQETALEFGRLYKKKDEWRFQAVGEGYNTGLQTFVDKYIVKTKSEEKKEEPLAEISAISYSQNSKPQPIDITKKANISLLKAKVDIVLKKKGIGNTVARVALVLDISGSMSNQYNSGAVQAFIERIVPVASRLDDDGKLDVWFFGSTFKRTKSVQETNVHGFIQKECGEMKRALLIFKMSSLMLELGGGNNEPPVIRDVIKKFTEEEPSEVPTFIVFLSDGGITDEEGIKKAIVDAAKYPIFWQFVGLAGSSYGILERLDTMDGRVVDNADFFHLDDLGKITDEQLYERLLNEFPSWIKKARAKGIFR</sequence>
<dbReference type="SUPFAM" id="SSF53300">
    <property type="entry name" value="vWA-like"/>
    <property type="match status" value="1"/>
</dbReference>
<dbReference type="EMBL" id="JAHHGZ010000057">
    <property type="protein sequence ID" value="MBW4671941.1"/>
    <property type="molecule type" value="Genomic_DNA"/>
</dbReference>
<gene>
    <name evidence="2" type="ORF">KME60_32070</name>
</gene>
<accession>A0A951QUA0</accession>
<comment type="caution">
    <text evidence="2">The sequence shown here is derived from an EMBL/GenBank/DDBJ whole genome shotgun (WGS) entry which is preliminary data.</text>
</comment>
<dbReference type="SMART" id="SM00327">
    <property type="entry name" value="VWA"/>
    <property type="match status" value="1"/>
</dbReference>
<proteinExistence type="predicted"/>
<reference evidence="2" key="2">
    <citation type="journal article" date="2022" name="Microbiol. Resour. Announc.">
        <title>Metagenome Sequencing to Explore Phylogenomics of Terrestrial Cyanobacteria.</title>
        <authorList>
            <person name="Ward R.D."/>
            <person name="Stajich J.E."/>
            <person name="Johansen J.R."/>
            <person name="Huntemann M."/>
            <person name="Clum A."/>
            <person name="Foster B."/>
            <person name="Foster B."/>
            <person name="Roux S."/>
            <person name="Palaniappan K."/>
            <person name="Varghese N."/>
            <person name="Mukherjee S."/>
            <person name="Reddy T.B.K."/>
            <person name="Daum C."/>
            <person name="Copeland A."/>
            <person name="Chen I.A."/>
            <person name="Ivanova N.N."/>
            <person name="Kyrpides N.C."/>
            <person name="Shapiro N."/>
            <person name="Eloe-Fadrosh E.A."/>
            <person name="Pietrasiak N."/>
        </authorList>
    </citation>
    <scope>NUCLEOTIDE SEQUENCE</scope>
    <source>
        <strain evidence="2">GSE-NOS-MK-12-04C</strain>
    </source>
</reference>
<dbReference type="InterPro" id="IPR051324">
    <property type="entry name" value="Stress/Tellurium_Resist"/>
</dbReference>
<dbReference type="InterPro" id="IPR019303">
    <property type="entry name" value="vWA_TerF_C"/>
</dbReference>
<dbReference type="InterPro" id="IPR002035">
    <property type="entry name" value="VWF_A"/>
</dbReference>
<protein>
    <submittedName>
        <fullName evidence="2">VWA domain-containing protein</fullName>
    </submittedName>
</protein>
<dbReference type="InterPro" id="IPR003325">
    <property type="entry name" value="TerD"/>
</dbReference>
<reference evidence="2" key="1">
    <citation type="submission" date="2021-05" db="EMBL/GenBank/DDBJ databases">
        <authorList>
            <person name="Pietrasiak N."/>
            <person name="Ward R."/>
            <person name="Stajich J.E."/>
            <person name="Kurbessoian T."/>
        </authorList>
    </citation>
    <scope>NUCLEOTIDE SEQUENCE</scope>
    <source>
        <strain evidence="2">GSE-NOS-MK-12-04C</strain>
    </source>
</reference>
<evidence type="ECO:0000259" key="1">
    <source>
        <dbReference type="PROSITE" id="PS50234"/>
    </source>
</evidence>
<dbReference type="Gene3D" id="3.40.50.410">
    <property type="entry name" value="von Willebrand factor, type A domain"/>
    <property type="match status" value="1"/>
</dbReference>
<dbReference type="InterPro" id="IPR036465">
    <property type="entry name" value="vWFA_dom_sf"/>
</dbReference>
<dbReference type="PROSITE" id="PS50234">
    <property type="entry name" value="VWFA"/>
    <property type="match status" value="1"/>
</dbReference>
<feature type="domain" description="VWFA" evidence="1">
    <location>
        <begin position="247"/>
        <end position="438"/>
    </location>
</feature>
<dbReference type="Pfam" id="PF10138">
    <property type="entry name" value="vWA-TerF-like"/>
    <property type="match status" value="1"/>
</dbReference>
<dbReference type="PANTHER" id="PTHR32097:SF17">
    <property type="entry name" value="CAMP-BINDING PROTEIN 1-RELATED"/>
    <property type="match status" value="1"/>
</dbReference>
<name>A0A951QUA0_9CYAN</name>
<organism evidence="2 3">
    <name type="scientific">Cyanomargarita calcarea GSE-NOS-MK-12-04C</name>
    <dbReference type="NCBI Taxonomy" id="2839659"/>
    <lineage>
        <taxon>Bacteria</taxon>
        <taxon>Bacillati</taxon>
        <taxon>Cyanobacteriota</taxon>
        <taxon>Cyanophyceae</taxon>
        <taxon>Nostocales</taxon>
        <taxon>Cyanomargaritaceae</taxon>
        <taxon>Cyanomargarita</taxon>
    </lineage>
</organism>
<dbReference type="PANTHER" id="PTHR32097">
    <property type="entry name" value="CAMP-BINDING PROTEIN 1-RELATED"/>
    <property type="match status" value="1"/>
</dbReference>
<dbReference type="Pfam" id="PF02342">
    <property type="entry name" value="TerD"/>
    <property type="match status" value="1"/>
</dbReference>
<dbReference type="AlphaFoldDB" id="A0A951QUA0"/>
<dbReference type="CDD" id="cd06974">
    <property type="entry name" value="TerD_like"/>
    <property type="match status" value="1"/>
</dbReference>
<evidence type="ECO:0000313" key="2">
    <source>
        <dbReference type="EMBL" id="MBW4671941.1"/>
    </source>
</evidence>
<dbReference type="Proteomes" id="UP000729701">
    <property type="component" value="Unassembled WGS sequence"/>
</dbReference>
<dbReference type="Gene3D" id="2.60.60.30">
    <property type="entry name" value="sav2460 like domains"/>
    <property type="match status" value="1"/>
</dbReference>
<evidence type="ECO:0000313" key="3">
    <source>
        <dbReference type="Proteomes" id="UP000729701"/>
    </source>
</evidence>